<dbReference type="PANTHER" id="PTHR43652:SF2">
    <property type="entry name" value="BASIC AMINO ACID ANTIPORTER YFCC-RELATED"/>
    <property type="match status" value="1"/>
</dbReference>
<keyword evidence="10" id="KW-1185">Reference proteome</keyword>
<gene>
    <name evidence="9" type="ORF">J2Z17_001589</name>
</gene>
<dbReference type="InterPro" id="IPR051679">
    <property type="entry name" value="DASS-Related_Transporters"/>
</dbReference>
<feature type="transmembrane region" description="Helical" evidence="7">
    <location>
        <begin position="156"/>
        <end position="178"/>
    </location>
</feature>
<comment type="caution">
    <text evidence="9">The sequence shown here is derived from an EMBL/GenBank/DDBJ whole genome shotgun (WGS) entry which is preliminary data.</text>
</comment>
<dbReference type="Pfam" id="PF03600">
    <property type="entry name" value="CitMHS"/>
    <property type="match status" value="1"/>
</dbReference>
<dbReference type="SUPFAM" id="SSF116726">
    <property type="entry name" value="TrkA C-terminal domain-like"/>
    <property type="match status" value="2"/>
</dbReference>
<feature type="transmembrane region" description="Helical" evidence="7">
    <location>
        <begin position="20"/>
        <end position="37"/>
    </location>
</feature>
<feature type="transmembrane region" description="Helical" evidence="7">
    <location>
        <begin position="190"/>
        <end position="212"/>
    </location>
</feature>
<sequence>MLAASWMPDTVMLSRFLDDHSALIGLVVLLAMLVGFIREKTPPAAIAAMGASLFIALGFVKPDQALGVFSNPAAITVGAMFVISAAVQRSGLMEAVISRMMELGRTRPKLAIGSLLALTMLASAFINSTPVVVMMIPVMISIASATGLARRKLLIPLSYCAILGGTCTLIGTSTNLLVDSIARREGLEGFGVFSITPIGLILMVGCALFLYLTQSFLLPDRRDGETAGGGEAKPDILTEVRIGPGFADIGRPYEKARLLSPRGVELVSVFRSGEKLNIASSDELMTERDRIVLRATQAELATLRTTAGLQIGVQVRASQAPVEKEEVSRVVIASGHRAIDRRIADAEFLSRMPLRVLGVSRRTNPAGPDLGGLRLKAGDSLWVAGSREALQSLRQDMRLLPAEAPLAKPFRRDRAALVLMTLAVVVTLASIGLLSISALAIIAVGFLFAIRAIDPSDAWVAMDGDVLALIFSMLIVGLGLENAGSVQAIISAVLPVLQQASPVVVVLSIYVLTSILTEMVTNNAVAVIMTPIAISLSDKLGLAPEATVLAVLFGASASFATPIGYQTNTLVASAGGYRFADFLRVGVAMNIIAACLTTAGIYLFYLR</sequence>
<dbReference type="PROSITE" id="PS01271">
    <property type="entry name" value="NA_SULFATE"/>
    <property type="match status" value="1"/>
</dbReference>
<comment type="subcellular location">
    <subcellularLocation>
        <location evidence="1">Membrane</location>
        <topology evidence="1">Multi-pass membrane protein</topology>
    </subcellularLocation>
</comment>
<dbReference type="InterPro" id="IPR031312">
    <property type="entry name" value="Na/sul_symport_CS"/>
</dbReference>
<feature type="transmembrane region" description="Helical" evidence="7">
    <location>
        <begin position="132"/>
        <end position="149"/>
    </location>
</feature>
<feature type="transmembrane region" description="Helical" evidence="7">
    <location>
        <begin position="415"/>
        <end position="448"/>
    </location>
</feature>
<feature type="transmembrane region" description="Helical" evidence="7">
    <location>
        <begin position="108"/>
        <end position="126"/>
    </location>
</feature>
<keyword evidence="5 7" id="KW-1133">Transmembrane helix</keyword>
<reference evidence="9 10" key="1">
    <citation type="submission" date="2021-03" db="EMBL/GenBank/DDBJ databases">
        <title>Genomic Encyclopedia of Type Strains, Phase IV (KMG-IV): sequencing the most valuable type-strain genomes for metagenomic binning, comparative biology and taxonomic classification.</title>
        <authorList>
            <person name="Goeker M."/>
        </authorList>
    </citation>
    <scope>NUCLEOTIDE SEQUENCE [LARGE SCALE GENOMIC DNA]</scope>
    <source>
        <strain evidence="9 10">DSM 21600</strain>
    </source>
</reference>
<dbReference type="Gene3D" id="3.30.70.1450">
    <property type="entry name" value="Regulator of K+ conductance, C-terminal domain"/>
    <property type="match status" value="1"/>
</dbReference>
<evidence type="ECO:0000256" key="2">
    <source>
        <dbReference type="ARBA" id="ARBA00022448"/>
    </source>
</evidence>
<evidence type="ECO:0000256" key="1">
    <source>
        <dbReference type="ARBA" id="ARBA00004141"/>
    </source>
</evidence>
<feature type="transmembrane region" description="Helical" evidence="7">
    <location>
        <begin position="44"/>
        <end position="60"/>
    </location>
</feature>
<evidence type="ECO:0000256" key="6">
    <source>
        <dbReference type="ARBA" id="ARBA00023136"/>
    </source>
</evidence>
<name>A0ABS4DWT0_9HYPH</name>
<evidence type="ECO:0000313" key="10">
    <source>
        <dbReference type="Proteomes" id="UP000759443"/>
    </source>
</evidence>
<feature type="transmembrane region" description="Helical" evidence="7">
    <location>
        <begin position="585"/>
        <end position="605"/>
    </location>
</feature>
<accession>A0ABS4DWT0</accession>
<dbReference type="EMBL" id="JAGGJU010000004">
    <property type="protein sequence ID" value="MBP1850155.1"/>
    <property type="molecule type" value="Genomic_DNA"/>
</dbReference>
<keyword evidence="3 7" id="KW-0812">Transmembrane</keyword>
<keyword evidence="4" id="KW-0677">Repeat</keyword>
<dbReference type="InterPro" id="IPR036721">
    <property type="entry name" value="RCK_C_sf"/>
</dbReference>
<dbReference type="Proteomes" id="UP000759443">
    <property type="component" value="Unassembled WGS sequence"/>
</dbReference>
<evidence type="ECO:0000256" key="5">
    <source>
        <dbReference type="ARBA" id="ARBA00022989"/>
    </source>
</evidence>
<dbReference type="PANTHER" id="PTHR43652">
    <property type="entry name" value="BASIC AMINO ACID ANTIPORTER YFCC-RELATED"/>
    <property type="match status" value="1"/>
</dbReference>
<keyword evidence="2" id="KW-0813">Transport</keyword>
<feature type="transmembrane region" description="Helical" evidence="7">
    <location>
        <begin position="519"/>
        <end position="536"/>
    </location>
</feature>
<dbReference type="InterPro" id="IPR006037">
    <property type="entry name" value="RCK_C"/>
</dbReference>
<feature type="transmembrane region" description="Helical" evidence="7">
    <location>
        <begin position="460"/>
        <end position="480"/>
    </location>
</feature>
<evidence type="ECO:0000259" key="8">
    <source>
        <dbReference type="PROSITE" id="PS51202"/>
    </source>
</evidence>
<evidence type="ECO:0000256" key="7">
    <source>
        <dbReference type="SAM" id="Phobius"/>
    </source>
</evidence>
<dbReference type="PROSITE" id="PS51202">
    <property type="entry name" value="RCK_C"/>
    <property type="match status" value="1"/>
</dbReference>
<dbReference type="InterPro" id="IPR004680">
    <property type="entry name" value="Cit_transptr-like_dom"/>
</dbReference>
<keyword evidence="6 7" id="KW-0472">Membrane</keyword>
<evidence type="ECO:0000256" key="3">
    <source>
        <dbReference type="ARBA" id="ARBA00022692"/>
    </source>
</evidence>
<feature type="domain" description="RCK C-terminal" evidence="8">
    <location>
        <begin position="315"/>
        <end position="399"/>
    </location>
</feature>
<dbReference type="Pfam" id="PF02080">
    <property type="entry name" value="TrkA_C"/>
    <property type="match status" value="1"/>
</dbReference>
<proteinExistence type="predicted"/>
<feature type="transmembrane region" description="Helical" evidence="7">
    <location>
        <begin position="66"/>
        <end position="87"/>
    </location>
</feature>
<dbReference type="RefSeq" id="WP_209943792.1">
    <property type="nucleotide sequence ID" value="NZ_JAGGJU010000004.1"/>
</dbReference>
<feature type="transmembrane region" description="Helical" evidence="7">
    <location>
        <begin position="492"/>
        <end position="513"/>
    </location>
</feature>
<feature type="transmembrane region" description="Helical" evidence="7">
    <location>
        <begin position="548"/>
        <end position="565"/>
    </location>
</feature>
<organism evidence="9 10">
    <name type="scientific">Rhizobium halophytocola</name>
    <dbReference type="NCBI Taxonomy" id="735519"/>
    <lineage>
        <taxon>Bacteria</taxon>
        <taxon>Pseudomonadati</taxon>
        <taxon>Pseudomonadota</taxon>
        <taxon>Alphaproteobacteria</taxon>
        <taxon>Hyphomicrobiales</taxon>
        <taxon>Rhizobiaceae</taxon>
        <taxon>Rhizobium/Agrobacterium group</taxon>
        <taxon>Rhizobium</taxon>
    </lineage>
</organism>
<evidence type="ECO:0000313" key="9">
    <source>
        <dbReference type="EMBL" id="MBP1850155.1"/>
    </source>
</evidence>
<evidence type="ECO:0000256" key="4">
    <source>
        <dbReference type="ARBA" id="ARBA00022737"/>
    </source>
</evidence>
<protein>
    <submittedName>
        <fullName evidence="9">Di/tricarboxylate transporter</fullName>
    </submittedName>
</protein>